<evidence type="ECO:0000256" key="9">
    <source>
        <dbReference type="SAM" id="Phobius"/>
    </source>
</evidence>
<feature type="transmembrane region" description="Helical" evidence="9">
    <location>
        <begin position="323"/>
        <end position="346"/>
    </location>
</feature>
<keyword evidence="5 9" id="KW-1133">Transmembrane helix</keyword>
<protein>
    <recommendedName>
        <fullName evidence="10">Major facilitator superfamily (MFS) profile domain-containing protein</fullName>
    </recommendedName>
</protein>
<feature type="transmembrane region" description="Helical" evidence="9">
    <location>
        <begin position="431"/>
        <end position="449"/>
    </location>
</feature>
<feature type="transmembrane region" description="Helical" evidence="9">
    <location>
        <begin position="295"/>
        <end position="317"/>
    </location>
</feature>
<sequence>MSALIEEPMLASTMPKIAKYSLNGETLHEYRGIQLHPEEFSDNIQGAIVGCYELGALIGSILVLWKGDQIGRRSSVVAGSSIMIIGTIIMVADDKLPAFTVGRVIAGVGNGLDTATIPMLQSELSKPKNRGFLVFVEGALLAGGVMVSYWIDFGFYFLRTNSVQWRFPIAFQAAFALVLLAGVFFIPESPRWLVKKGMSDQARSVIARLRDVPEDDFEVVSELQALEDSIHKQEVAMGAFSYKELFTMGPEQNFYRVCIACTAQMFQQLSGINNLTYYANTVFQMVNSDDIPTRLLVCGSGVLYFVAASVAVFVIDIAGRRRLMIGCAAGMAICFAIMSGMIYKVMQGNDNNLPKEDFIAYGKTAEAFIYLYFVPWSVGWLGMTWLYPPEVTPIRIRAPAAAMSTCSNWIWNFTVVMISPPAFQNLRNHTFTMFGAFNVMFIPFVYMFFPETKQRGLEEMDLFFADQHKEGFWNAKHFMTTACYKSLTAPRLNAEELDAIINERDEEVQNEVKADGEAGEVKQTQAEP</sequence>
<dbReference type="AlphaFoldDB" id="A0AAF0DUG3"/>
<accession>A0AAF0DUG3</accession>
<comment type="catalytic activity">
    <reaction evidence="7">
        <text>myo-inositol(out) + H(+)(out) = myo-inositol(in) + H(+)(in)</text>
        <dbReference type="Rhea" id="RHEA:60364"/>
        <dbReference type="ChEBI" id="CHEBI:15378"/>
        <dbReference type="ChEBI" id="CHEBI:17268"/>
    </reaction>
</comment>
<evidence type="ECO:0000256" key="2">
    <source>
        <dbReference type="ARBA" id="ARBA00010992"/>
    </source>
</evidence>
<dbReference type="InterPro" id="IPR020846">
    <property type="entry name" value="MFS_dom"/>
</dbReference>
<feature type="transmembrane region" description="Helical" evidence="9">
    <location>
        <begin position="76"/>
        <end position="92"/>
    </location>
</feature>
<dbReference type="PANTHER" id="PTHR48022">
    <property type="entry name" value="PLASTIDIC GLUCOSE TRANSPORTER 4"/>
    <property type="match status" value="1"/>
</dbReference>
<evidence type="ECO:0000313" key="12">
    <source>
        <dbReference type="Proteomes" id="UP001216638"/>
    </source>
</evidence>
<dbReference type="FunFam" id="1.20.1250.20:FF:000134">
    <property type="entry name" value="MFS sugar transporter protein"/>
    <property type="match status" value="1"/>
</dbReference>
<dbReference type="InterPro" id="IPR005829">
    <property type="entry name" value="Sugar_transporter_CS"/>
</dbReference>
<dbReference type="GO" id="GO:0005351">
    <property type="term" value="F:carbohydrate:proton symporter activity"/>
    <property type="evidence" value="ECO:0007669"/>
    <property type="project" value="TreeGrafter"/>
</dbReference>
<dbReference type="Gene3D" id="1.20.1250.20">
    <property type="entry name" value="MFS general substrate transporter like domains"/>
    <property type="match status" value="1"/>
</dbReference>
<dbReference type="InterPro" id="IPR036259">
    <property type="entry name" value="MFS_trans_sf"/>
</dbReference>
<keyword evidence="6 9" id="KW-0472">Membrane</keyword>
<keyword evidence="12" id="KW-1185">Reference proteome</keyword>
<organism evidence="11 12">
    <name type="scientific">Malassezia brasiliensis</name>
    <dbReference type="NCBI Taxonomy" id="1821822"/>
    <lineage>
        <taxon>Eukaryota</taxon>
        <taxon>Fungi</taxon>
        <taxon>Dikarya</taxon>
        <taxon>Basidiomycota</taxon>
        <taxon>Ustilaginomycotina</taxon>
        <taxon>Malasseziomycetes</taxon>
        <taxon>Malasseziales</taxon>
        <taxon>Malasseziaceae</taxon>
        <taxon>Malassezia</taxon>
    </lineage>
</organism>
<dbReference type="PROSITE" id="PS50850">
    <property type="entry name" value="MFS"/>
    <property type="match status" value="1"/>
</dbReference>
<comment type="similarity">
    <text evidence="2 8">Belongs to the major facilitator superfamily. Sugar transporter (TC 2.A.1.1) family.</text>
</comment>
<dbReference type="GO" id="GO:0016020">
    <property type="term" value="C:membrane"/>
    <property type="evidence" value="ECO:0007669"/>
    <property type="project" value="UniProtKB-SubCell"/>
</dbReference>
<dbReference type="Pfam" id="PF00083">
    <property type="entry name" value="Sugar_tr"/>
    <property type="match status" value="1"/>
</dbReference>
<keyword evidence="3 8" id="KW-0813">Transport</keyword>
<evidence type="ECO:0000256" key="8">
    <source>
        <dbReference type="RuleBase" id="RU003346"/>
    </source>
</evidence>
<dbReference type="EMBL" id="CP119953">
    <property type="protein sequence ID" value="WFC96328.1"/>
    <property type="molecule type" value="Genomic_DNA"/>
</dbReference>
<dbReference type="PANTHER" id="PTHR48022:SF68">
    <property type="entry name" value="MAJOR FACILITATOR SUPERFAMILY (MFS) PROFILE DOMAIN-CONTAINING PROTEIN-RELATED"/>
    <property type="match status" value="1"/>
</dbReference>
<keyword evidence="4 9" id="KW-0812">Transmembrane</keyword>
<dbReference type="SUPFAM" id="SSF103473">
    <property type="entry name" value="MFS general substrate transporter"/>
    <property type="match status" value="1"/>
</dbReference>
<evidence type="ECO:0000256" key="5">
    <source>
        <dbReference type="ARBA" id="ARBA00022989"/>
    </source>
</evidence>
<feature type="transmembrane region" description="Helical" evidence="9">
    <location>
        <begin position="163"/>
        <end position="186"/>
    </location>
</feature>
<feature type="domain" description="Major facilitator superfamily (MFS) profile" evidence="10">
    <location>
        <begin position="1"/>
        <end position="453"/>
    </location>
</feature>
<evidence type="ECO:0000256" key="3">
    <source>
        <dbReference type="ARBA" id="ARBA00022448"/>
    </source>
</evidence>
<name>A0AAF0DUG3_9BASI</name>
<dbReference type="PRINTS" id="PR00171">
    <property type="entry name" value="SUGRTRNSPORT"/>
</dbReference>
<dbReference type="InterPro" id="IPR003663">
    <property type="entry name" value="Sugar/inositol_transpt"/>
</dbReference>
<comment type="subcellular location">
    <subcellularLocation>
        <location evidence="1">Membrane</location>
        <topology evidence="1">Multi-pass membrane protein</topology>
    </subcellularLocation>
</comment>
<evidence type="ECO:0000256" key="4">
    <source>
        <dbReference type="ARBA" id="ARBA00022692"/>
    </source>
</evidence>
<dbReference type="InterPro" id="IPR050360">
    <property type="entry name" value="MFS_Sugar_Transporters"/>
</dbReference>
<evidence type="ECO:0000313" key="11">
    <source>
        <dbReference type="EMBL" id="WFC96328.1"/>
    </source>
</evidence>
<evidence type="ECO:0000256" key="6">
    <source>
        <dbReference type="ARBA" id="ARBA00023136"/>
    </source>
</evidence>
<dbReference type="PROSITE" id="PS00216">
    <property type="entry name" value="SUGAR_TRANSPORT_1"/>
    <property type="match status" value="1"/>
</dbReference>
<reference evidence="11" key="1">
    <citation type="submission" date="2023-03" db="EMBL/GenBank/DDBJ databases">
        <title>Mating type loci evolution in Malassezia.</title>
        <authorList>
            <person name="Coelho M.A."/>
        </authorList>
    </citation>
    <scope>NUCLEOTIDE SEQUENCE</scope>
    <source>
        <strain evidence="11">CBS 14135</strain>
    </source>
</reference>
<evidence type="ECO:0000259" key="10">
    <source>
        <dbReference type="PROSITE" id="PS50850"/>
    </source>
</evidence>
<feature type="transmembrane region" description="Helical" evidence="9">
    <location>
        <begin position="44"/>
        <end position="64"/>
    </location>
</feature>
<evidence type="ECO:0000256" key="1">
    <source>
        <dbReference type="ARBA" id="ARBA00004141"/>
    </source>
</evidence>
<dbReference type="InterPro" id="IPR005828">
    <property type="entry name" value="MFS_sugar_transport-like"/>
</dbReference>
<dbReference type="PROSITE" id="PS00217">
    <property type="entry name" value="SUGAR_TRANSPORT_2"/>
    <property type="match status" value="1"/>
</dbReference>
<proteinExistence type="inferred from homology"/>
<evidence type="ECO:0000256" key="7">
    <source>
        <dbReference type="ARBA" id="ARBA00049119"/>
    </source>
</evidence>
<feature type="transmembrane region" description="Helical" evidence="9">
    <location>
        <begin position="132"/>
        <end position="151"/>
    </location>
</feature>
<feature type="transmembrane region" description="Helical" evidence="9">
    <location>
        <begin position="367"/>
        <end position="387"/>
    </location>
</feature>
<gene>
    <name evidence="11" type="ORF">MBRA1_002985</name>
</gene>
<dbReference type="Proteomes" id="UP001216638">
    <property type="component" value="Chromosome 3"/>
</dbReference>
<dbReference type="NCBIfam" id="TIGR00879">
    <property type="entry name" value="SP"/>
    <property type="match status" value="1"/>
</dbReference>